<evidence type="ECO:0000313" key="5">
    <source>
        <dbReference type="Proteomes" id="UP001175353"/>
    </source>
</evidence>
<evidence type="ECO:0000313" key="4">
    <source>
        <dbReference type="Proteomes" id="UP000310066"/>
    </source>
</evidence>
<evidence type="ECO:0000256" key="1">
    <source>
        <dbReference type="SAM" id="MobiDB-lite"/>
    </source>
</evidence>
<dbReference type="OrthoDB" id="3873458at2759"/>
<keyword evidence="5" id="KW-1185">Reference proteome</keyword>
<dbReference type="Proteomes" id="UP000310066">
    <property type="component" value="Unassembled WGS sequence"/>
</dbReference>
<reference evidence="2" key="2">
    <citation type="submission" date="2023-06" db="EMBL/GenBank/DDBJ databases">
        <title>Black Yeasts Isolated from many extreme environments.</title>
        <authorList>
            <person name="Coleine C."/>
            <person name="Stajich J.E."/>
            <person name="Selbmann L."/>
        </authorList>
    </citation>
    <scope>NUCLEOTIDE SEQUENCE</scope>
    <source>
        <strain evidence="2">CCFEE 5200</strain>
    </source>
</reference>
<comment type="caution">
    <text evidence="3">The sequence shown here is derived from an EMBL/GenBank/DDBJ whole genome shotgun (WGS) entry which is preliminary data.</text>
</comment>
<name>A0A4U0UYG7_9PEZI</name>
<evidence type="ECO:0000313" key="3">
    <source>
        <dbReference type="EMBL" id="TKA40792.1"/>
    </source>
</evidence>
<dbReference type="Proteomes" id="UP001175353">
    <property type="component" value="Unassembled WGS sequence"/>
</dbReference>
<reference evidence="3 4" key="1">
    <citation type="submission" date="2017-03" db="EMBL/GenBank/DDBJ databases">
        <title>Genomes of endolithic fungi from Antarctica.</title>
        <authorList>
            <person name="Coleine C."/>
            <person name="Masonjones S."/>
            <person name="Stajich J.E."/>
        </authorList>
    </citation>
    <scope>NUCLEOTIDE SEQUENCE [LARGE SCALE GENOMIC DNA]</scope>
    <source>
        <strain evidence="3 4">CCFEE 5311</strain>
    </source>
</reference>
<sequence>MSSRAAESERLYDILRALGLKPSTDDSRDRIPGAEIDFRRAAPHHCENDTILLAVSVGSVKLTNATNNERQVVALGCAWLDTRALDGLPAGSKGALWTAQAESYAYALAGRQREAEARGFTGSWESNDVRDITPRQLCGWLRTGREPGRTERRRCVLILDEDTLSREALERETRHRLDLMPGIVDAFNFVDFYNTLKPEGDLHHAPLDGIYGTMGLSTAHTLDVKERAYRMLAATIAVSLEAAAASTSVAPPAARSRIDFAGPIVPRSLPSRPQPSTSSAPRVNSEAWDIPLPVSSLDLDLQRSLPADYDDCSFTKDDQATTICDGTQVTRRPVRIEHRVARYSEMSDHLANWLITYAQQHERISIKAPVGQNYELLARNLVGHLAMPGSVSQYIDEIVQLRTFVSTWYEDMQRFHPSLETSKVARSTEKHRAFVGVLENLRMILCGS</sequence>
<dbReference type="AlphaFoldDB" id="A0A4U0UYG7"/>
<dbReference type="EMBL" id="NAJP01000031">
    <property type="protein sequence ID" value="TKA40792.1"/>
    <property type="molecule type" value="Genomic_DNA"/>
</dbReference>
<proteinExistence type="predicted"/>
<protein>
    <submittedName>
        <fullName evidence="3">Uncharacterized protein</fullName>
    </submittedName>
</protein>
<dbReference type="EMBL" id="JAUJLE010000020">
    <property type="protein sequence ID" value="KAK1006414.1"/>
    <property type="molecule type" value="Genomic_DNA"/>
</dbReference>
<accession>A0A4U0UYG7</accession>
<organism evidence="3 4">
    <name type="scientific">Friedmanniomyces endolithicus</name>
    <dbReference type="NCBI Taxonomy" id="329885"/>
    <lineage>
        <taxon>Eukaryota</taxon>
        <taxon>Fungi</taxon>
        <taxon>Dikarya</taxon>
        <taxon>Ascomycota</taxon>
        <taxon>Pezizomycotina</taxon>
        <taxon>Dothideomycetes</taxon>
        <taxon>Dothideomycetidae</taxon>
        <taxon>Mycosphaerellales</taxon>
        <taxon>Teratosphaeriaceae</taxon>
        <taxon>Friedmanniomyces</taxon>
    </lineage>
</organism>
<feature type="region of interest" description="Disordered" evidence="1">
    <location>
        <begin position="264"/>
        <end position="284"/>
    </location>
</feature>
<gene>
    <name evidence="3" type="ORF">B0A54_08062</name>
    <name evidence="2" type="ORF">LTR91_003674</name>
</gene>
<evidence type="ECO:0000313" key="2">
    <source>
        <dbReference type="EMBL" id="KAK1006414.1"/>
    </source>
</evidence>